<evidence type="ECO:0000256" key="1">
    <source>
        <dbReference type="SAM" id="MobiDB-lite"/>
    </source>
</evidence>
<dbReference type="RefSeq" id="WP_358280773.1">
    <property type="nucleotide sequence ID" value="NZ_JBEYGJ010000009.1"/>
</dbReference>
<organism evidence="2 3">
    <name type="scientific">Streptomyces massasporeus</name>
    <dbReference type="NCBI Taxonomy" id="67324"/>
    <lineage>
        <taxon>Bacteria</taxon>
        <taxon>Bacillati</taxon>
        <taxon>Actinomycetota</taxon>
        <taxon>Actinomycetes</taxon>
        <taxon>Kitasatosporales</taxon>
        <taxon>Streptomycetaceae</taxon>
        <taxon>Streptomyces</taxon>
    </lineage>
</organism>
<feature type="region of interest" description="Disordered" evidence="1">
    <location>
        <begin position="1"/>
        <end position="26"/>
    </location>
</feature>
<sequence>MEQSTAHRRADTAVPESSSTTGGALEWESDLVDLSDLPLTDVDDLAPLGSGARLLTEVLRARSSMTGGNEGSARAE</sequence>
<protein>
    <recommendedName>
        <fullName evidence="4">FXSXX-COOH protein</fullName>
    </recommendedName>
</protein>
<accession>A0ABW6L3V5</accession>
<dbReference type="EMBL" id="JBIAFP010000001">
    <property type="protein sequence ID" value="MFE9223184.1"/>
    <property type="molecule type" value="Genomic_DNA"/>
</dbReference>
<reference evidence="2 3" key="1">
    <citation type="submission" date="2024-10" db="EMBL/GenBank/DDBJ databases">
        <title>The Natural Products Discovery Center: Release of the First 8490 Sequenced Strains for Exploring Actinobacteria Biosynthetic Diversity.</title>
        <authorList>
            <person name="Kalkreuter E."/>
            <person name="Kautsar S.A."/>
            <person name="Yang D."/>
            <person name="Bader C.D."/>
            <person name="Teijaro C.N."/>
            <person name="Fluegel L."/>
            <person name="Davis C.M."/>
            <person name="Simpson J.R."/>
            <person name="Lauterbach L."/>
            <person name="Steele A.D."/>
            <person name="Gui C."/>
            <person name="Meng S."/>
            <person name="Li G."/>
            <person name="Viehrig K."/>
            <person name="Ye F."/>
            <person name="Su P."/>
            <person name="Kiefer A.F."/>
            <person name="Nichols A."/>
            <person name="Cepeda A.J."/>
            <person name="Yan W."/>
            <person name="Fan B."/>
            <person name="Jiang Y."/>
            <person name="Adhikari A."/>
            <person name="Zheng C.-J."/>
            <person name="Schuster L."/>
            <person name="Cowan T.M."/>
            <person name="Smanski M.J."/>
            <person name="Chevrette M.G."/>
            <person name="De Carvalho L.P.S."/>
            <person name="Shen B."/>
        </authorList>
    </citation>
    <scope>NUCLEOTIDE SEQUENCE [LARGE SCALE GENOMIC DNA]</scope>
    <source>
        <strain evidence="2 3">NPDC007066</strain>
    </source>
</reference>
<comment type="caution">
    <text evidence="2">The sequence shown here is derived from an EMBL/GenBank/DDBJ whole genome shotgun (WGS) entry which is preliminary data.</text>
</comment>
<name>A0ABW6L3V5_9ACTN</name>
<dbReference type="Proteomes" id="UP001601288">
    <property type="component" value="Unassembled WGS sequence"/>
</dbReference>
<keyword evidence="3" id="KW-1185">Reference proteome</keyword>
<evidence type="ECO:0000313" key="3">
    <source>
        <dbReference type="Proteomes" id="UP001601288"/>
    </source>
</evidence>
<evidence type="ECO:0000313" key="2">
    <source>
        <dbReference type="EMBL" id="MFE9223184.1"/>
    </source>
</evidence>
<evidence type="ECO:0008006" key="4">
    <source>
        <dbReference type="Google" id="ProtNLM"/>
    </source>
</evidence>
<proteinExistence type="predicted"/>
<gene>
    <name evidence="2" type="ORF">ACFYM3_00845</name>
</gene>